<dbReference type="GO" id="GO:0005737">
    <property type="term" value="C:cytoplasm"/>
    <property type="evidence" value="ECO:0007669"/>
    <property type="project" value="TreeGrafter"/>
</dbReference>
<dbReference type="Proteomes" id="UP001233999">
    <property type="component" value="Unassembled WGS sequence"/>
</dbReference>
<gene>
    <name evidence="2" type="ORF">L9F63_013623</name>
</gene>
<dbReference type="AlphaFoldDB" id="A0AAD8AB81"/>
<dbReference type="FunFam" id="3.40.50.150:FF:000725">
    <property type="entry name" value="Glutathione S-transferase, C-terminal domain-containing"/>
    <property type="match status" value="1"/>
</dbReference>
<dbReference type="PANTHER" id="PTHR13369">
    <property type="match status" value="1"/>
</dbReference>
<evidence type="ECO:0000313" key="2">
    <source>
        <dbReference type="EMBL" id="KAJ9595097.1"/>
    </source>
</evidence>
<dbReference type="Pfam" id="PF13679">
    <property type="entry name" value="Methyltransf_32"/>
    <property type="match status" value="1"/>
</dbReference>
<feature type="domain" description="Methyltransferase" evidence="1">
    <location>
        <begin position="373"/>
        <end position="495"/>
    </location>
</feature>
<dbReference type="PANTHER" id="PTHR13369:SF0">
    <property type="entry name" value="GLUTATHIONE S-TRANSFERASE C-TERMINAL DOMAIN-CONTAINING PROTEIN"/>
    <property type="match status" value="1"/>
</dbReference>
<sequence>MDELYLEVFSDPVCGTVRVPLETLVTLFCLKYCECTDYNMILVLKSAKKPSFTVKIYDFVFVLQTNDDVKNVARMCRLPAVVRTDKSVTGLCAVLRQIVKSKSGDKCHSLLGFRQGCLIACAESSIWTRFCEVDIINSVNELVQRNDTFDSVRIPDDVAQFESFDSVRIPDDVARFEIHMNQPVRIHNIQKKNQDLMKSKRKLRMGTENIALCHNIDHVFAEGPVMTLADIILFPCFHVILQIIRNVYLQPYIPLTVRWYENMKLQLGIEESLYIIGDVRNMIENELYVKYILPDVPNKSLYKSDPKRYKPKNRQFTRQEDVDVSLKLIEELGLELEWEQYPFGYELEFDWSALPYEAHPEGGNLPAVRMERKGQQLENLAKAVLKLARPGHTIVDFCSGSGHLGIVLAYFLPRCKIILLENKEESLSRAQQRVYKLKLTNVMFYQGNIDYFCGEFDIGVSLHACGVATDLVIQQCINQNAVFICCPCCYGSVQNNHIVTYPRSRFLQNSAMSVREYLVLGHAADQTHDEFNVKTDQGKVCMGIIDMDRCLQAKELGYTVSLSKLIPETCTPKNNLLVGIPQNWF</sequence>
<reference evidence="2" key="1">
    <citation type="journal article" date="2023" name="IScience">
        <title>Live-bearing cockroach genome reveals convergent evolutionary mechanisms linked to viviparity in insects and beyond.</title>
        <authorList>
            <person name="Fouks B."/>
            <person name="Harrison M.C."/>
            <person name="Mikhailova A.A."/>
            <person name="Marchal E."/>
            <person name="English S."/>
            <person name="Carruthers M."/>
            <person name="Jennings E.C."/>
            <person name="Chiamaka E.L."/>
            <person name="Frigard R.A."/>
            <person name="Pippel M."/>
            <person name="Attardo G.M."/>
            <person name="Benoit J.B."/>
            <person name="Bornberg-Bauer E."/>
            <person name="Tobe S.S."/>
        </authorList>
    </citation>
    <scope>NUCLEOTIDE SEQUENCE</scope>
    <source>
        <strain evidence="2">Stay&amp;Tobe</strain>
    </source>
</reference>
<comment type="caution">
    <text evidence="2">The sequence shown here is derived from an EMBL/GenBank/DDBJ whole genome shotgun (WGS) entry which is preliminary data.</text>
</comment>
<evidence type="ECO:0000259" key="1">
    <source>
        <dbReference type="Pfam" id="PF13679"/>
    </source>
</evidence>
<keyword evidence="3" id="KW-1185">Reference proteome</keyword>
<dbReference type="InterPro" id="IPR029063">
    <property type="entry name" value="SAM-dependent_MTases_sf"/>
</dbReference>
<evidence type="ECO:0000313" key="3">
    <source>
        <dbReference type="Proteomes" id="UP001233999"/>
    </source>
</evidence>
<dbReference type="Gene3D" id="3.40.50.150">
    <property type="entry name" value="Vaccinia Virus protein VP39"/>
    <property type="match status" value="1"/>
</dbReference>
<accession>A0AAD8AB81</accession>
<proteinExistence type="predicted"/>
<dbReference type="SUPFAM" id="SSF53335">
    <property type="entry name" value="S-adenosyl-L-methionine-dependent methyltransferases"/>
    <property type="match status" value="1"/>
</dbReference>
<dbReference type="InterPro" id="IPR025714">
    <property type="entry name" value="Methyltranfer_dom"/>
</dbReference>
<name>A0AAD8AB81_DIPPU</name>
<reference evidence="2" key="2">
    <citation type="submission" date="2023-05" db="EMBL/GenBank/DDBJ databases">
        <authorList>
            <person name="Fouks B."/>
        </authorList>
    </citation>
    <scope>NUCLEOTIDE SEQUENCE</scope>
    <source>
        <strain evidence="2">Stay&amp;Tobe</strain>
        <tissue evidence="2">Testes</tissue>
    </source>
</reference>
<dbReference type="EMBL" id="JASPKZ010002694">
    <property type="protein sequence ID" value="KAJ9595097.1"/>
    <property type="molecule type" value="Genomic_DNA"/>
</dbReference>
<organism evidence="2 3">
    <name type="scientific">Diploptera punctata</name>
    <name type="common">Pacific beetle cockroach</name>
    <dbReference type="NCBI Taxonomy" id="6984"/>
    <lineage>
        <taxon>Eukaryota</taxon>
        <taxon>Metazoa</taxon>
        <taxon>Ecdysozoa</taxon>
        <taxon>Arthropoda</taxon>
        <taxon>Hexapoda</taxon>
        <taxon>Insecta</taxon>
        <taxon>Pterygota</taxon>
        <taxon>Neoptera</taxon>
        <taxon>Polyneoptera</taxon>
        <taxon>Dictyoptera</taxon>
        <taxon>Blattodea</taxon>
        <taxon>Blaberoidea</taxon>
        <taxon>Blaberidae</taxon>
        <taxon>Diplopterinae</taxon>
        <taxon>Diploptera</taxon>
    </lineage>
</organism>
<protein>
    <recommendedName>
        <fullName evidence="1">Methyltransferase domain-containing protein</fullName>
    </recommendedName>
</protein>